<dbReference type="Gene3D" id="1.10.630.10">
    <property type="entry name" value="Cytochrome P450"/>
    <property type="match status" value="1"/>
</dbReference>
<dbReference type="PANTHER" id="PTHR24287:SF17">
    <property type="entry name" value="P450, PUTATIVE (EUROFUNG)-RELATED"/>
    <property type="match status" value="1"/>
</dbReference>
<evidence type="ECO:0000256" key="6">
    <source>
        <dbReference type="ARBA" id="ARBA00023033"/>
    </source>
</evidence>
<comment type="caution">
    <text evidence="8">The sequence shown here is derived from an EMBL/GenBank/DDBJ whole genome shotgun (WGS) entry which is preliminary data.</text>
</comment>
<proteinExistence type="inferred from homology"/>
<dbReference type="PANTHER" id="PTHR24287">
    <property type="entry name" value="P450, PUTATIVE (EUROFUNG)-RELATED"/>
    <property type="match status" value="1"/>
</dbReference>
<dbReference type="GO" id="GO:0016705">
    <property type="term" value="F:oxidoreductase activity, acting on paired donors, with incorporation or reduction of molecular oxygen"/>
    <property type="evidence" value="ECO:0007669"/>
    <property type="project" value="InterPro"/>
</dbReference>
<keyword evidence="6 7" id="KW-0503">Monooxygenase</keyword>
<dbReference type="AlphaFoldDB" id="A0A9W4K9U4"/>
<evidence type="ECO:0000256" key="4">
    <source>
        <dbReference type="ARBA" id="ARBA00023002"/>
    </source>
</evidence>
<dbReference type="Pfam" id="PF00067">
    <property type="entry name" value="p450"/>
    <property type="match status" value="1"/>
</dbReference>
<organism evidence="8 9">
    <name type="scientific">Penicillium egyptiacum</name>
    <dbReference type="NCBI Taxonomy" id="1303716"/>
    <lineage>
        <taxon>Eukaryota</taxon>
        <taxon>Fungi</taxon>
        <taxon>Dikarya</taxon>
        <taxon>Ascomycota</taxon>
        <taxon>Pezizomycotina</taxon>
        <taxon>Eurotiomycetes</taxon>
        <taxon>Eurotiomycetidae</taxon>
        <taxon>Eurotiales</taxon>
        <taxon>Aspergillaceae</taxon>
        <taxon>Penicillium</taxon>
    </lineage>
</organism>
<dbReference type="InterPro" id="IPR047146">
    <property type="entry name" value="Cyt_P450_E_CYP52_fungi"/>
</dbReference>
<keyword evidence="3 7" id="KW-0479">Metal-binding</keyword>
<evidence type="ECO:0000256" key="3">
    <source>
        <dbReference type="ARBA" id="ARBA00022723"/>
    </source>
</evidence>
<dbReference type="GO" id="GO:0005506">
    <property type="term" value="F:iron ion binding"/>
    <property type="evidence" value="ECO:0007669"/>
    <property type="project" value="InterPro"/>
</dbReference>
<dbReference type="GO" id="GO:0004497">
    <property type="term" value="F:monooxygenase activity"/>
    <property type="evidence" value="ECO:0007669"/>
    <property type="project" value="UniProtKB-KW"/>
</dbReference>
<dbReference type="SUPFAM" id="SSF48264">
    <property type="entry name" value="Cytochrome P450"/>
    <property type="match status" value="1"/>
</dbReference>
<dbReference type="GO" id="GO:0020037">
    <property type="term" value="F:heme binding"/>
    <property type="evidence" value="ECO:0007669"/>
    <property type="project" value="InterPro"/>
</dbReference>
<gene>
    <name evidence="8" type="ORF">PEGY_LOCUS2210</name>
</gene>
<evidence type="ECO:0008006" key="10">
    <source>
        <dbReference type="Google" id="ProtNLM"/>
    </source>
</evidence>
<comment type="cofactor">
    <cofactor evidence="1">
        <name>heme</name>
        <dbReference type="ChEBI" id="CHEBI:30413"/>
    </cofactor>
</comment>
<keyword evidence="5 7" id="KW-0408">Iron</keyword>
<keyword evidence="4 7" id="KW-0560">Oxidoreductase</keyword>
<name>A0A9W4K9U4_9EURO</name>
<dbReference type="GO" id="GO:0043386">
    <property type="term" value="P:mycotoxin biosynthetic process"/>
    <property type="evidence" value="ECO:0007669"/>
    <property type="project" value="UniProtKB-ARBA"/>
</dbReference>
<comment type="similarity">
    <text evidence="2 7">Belongs to the cytochrome P450 family.</text>
</comment>
<dbReference type="InterPro" id="IPR001128">
    <property type="entry name" value="Cyt_P450"/>
</dbReference>
<dbReference type="EMBL" id="CAJVRC010000843">
    <property type="protein sequence ID" value="CAG8890375.1"/>
    <property type="molecule type" value="Genomic_DNA"/>
</dbReference>
<dbReference type="Proteomes" id="UP001154252">
    <property type="component" value="Unassembled WGS sequence"/>
</dbReference>
<evidence type="ECO:0000256" key="2">
    <source>
        <dbReference type="ARBA" id="ARBA00010617"/>
    </source>
</evidence>
<dbReference type="OrthoDB" id="4301953at2759"/>
<evidence type="ECO:0000256" key="7">
    <source>
        <dbReference type="RuleBase" id="RU000461"/>
    </source>
</evidence>
<evidence type="ECO:0000256" key="1">
    <source>
        <dbReference type="ARBA" id="ARBA00001971"/>
    </source>
</evidence>
<keyword evidence="9" id="KW-1185">Reference proteome</keyword>
<dbReference type="InterPro" id="IPR017972">
    <property type="entry name" value="Cyt_P450_CS"/>
</dbReference>
<reference evidence="8" key="1">
    <citation type="submission" date="2021-07" db="EMBL/GenBank/DDBJ databases">
        <authorList>
            <person name="Branca A.L. A."/>
        </authorList>
    </citation>
    <scope>NUCLEOTIDE SEQUENCE</scope>
</reference>
<evidence type="ECO:0000313" key="9">
    <source>
        <dbReference type="Proteomes" id="UP001154252"/>
    </source>
</evidence>
<sequence>MRVFPAVVFNARVANKHSTMPSGGGVDGQWPVLVRKGDIVVSSAWARHRLGKDFGENPEEFYPERWEHLNSEIPGFVPFNKGPRICPGQQYAMTVLTYIVARIFQTFSNVFNYNTKE</sequence>
<evidence type="ECO:0000256" key="5">
    <source>
        <dbReference type="ARBA" id="ARBA00023004"/>
    </source>
</evidence>
<evidence type="ECO:0000313" key="8">
    <source>
        <dbReference type="EMBL" id="CAG8890375.1"/>
    </source>
</evidence>
<accession>A0A9W4K9U4</accession>
<dbReference type="InterPro" id="IPR036396">
    <property type="entry name" value="Cyt_P450_sf"/>
</dbReference>
<dbReference type="PROSITE" id="PS00086">
    <property type="entry name" value="CYTOCHROME_P450"/>
    <property type="match status" value="1"/>
</dbReference>
<keyword evidence="7" id="KW-0349">Heme</keyword>
<protein>
    <recommendedName>
        <fullName evidence="10">Cytochrome P450</fullName>
    </recommendedName>
</protein>